<gene>
    <name evidence="1" type="ORF">HNR09_001005</name>
</gene>
<name>A0A7Z0GKC2_9MICC</name>
<dbReference type="RefSeq" id="WP_179541052.1">
    <property type="nucleotide sequence ID" value="NZ_BAAALL010000004.1"/>
</dbReference>
<dbReference type="Proteomes" id="UP000535437">
    <property type="component" value="Unassembled WGS sequence"/>
</dbReference>
<comment type="caution">
    <text evidence="1">The sequence shown here is derived from an EMBL/GenBank/DDBJ whole genome shotgun (WGS) entry which is preliminary data.</text>
</comment>
<dbReference type="EMBL" id="JACCFY010000001">
    <property type="protein sequence ID" value="NYJ77594.1"/>
    <property type="molecule type" value="Genomic_DNA"/>
</dbReference>
<dbReference type="Gene3D" id="3.20.20.80">
    <property type="entry name" value="Glycosidases"/>
    <property type="match status" value="1"/>
</dbReference>
<accession>A0A7Z0GKC2</accession>
<evidence type="ECO:0008006" key="3">
    <source>
        <dbReference type="Google" id="ProtNLM"/>
    </source>
</evidence>
<keyword evidence="2" id="KW-1185">Reference proteome</keyword>
<protein>
    <recommendedName>
        <fullName evidence="3">Abortive infection protein</fullName>
    </recommendedName>
</protein>
<evidence type="ECO:0000313" key="2">
    <source>
        <dbReference type="Proteomes" id="UP000535437"/>
    </source>
</evidence>
<evidence type="ECO:0000313" key="1">
    <source>
        <dbReference type="EMBL" id="NYJ77594.1"/>
    </source>
</evidence>
<proteinExistence type="predicted"/>
<sequence>MTFSTNAPARTLRGIGYDAGVIYDGDFDSRPVWEADAVRADLRAIRRRLGCDAVLVMATDIDRLLETARIACEEGLAVWIQPRLFDARRGEIAEHLAEVATRAEELRRDHGTVSLNVGCELSLSARGFTPGRTFSARGTLLPLFSLLLPVVNLRLRRYLRQLVEVTRQRFNGPVSYGAGSWERPDWRIFDVVGLDAYRDASNAPWFARSLRRAVQKHHRADRPVHIVEFGTCAYAGAADSSSQASDVLREVDGGLEVPETLVRDEQGQADYLDELFDIFEQAEVDGTFVWGFSEPRLTRSDEPRQDLDLASYGIVAPLPDGTWQPKAAFGTVARRHGAAP</sequence>
<organism evidence="1 2">
    <name type="scientific">Nesterenkonia xinjiangensis</name>
    <dbReference type="NCBI Taxonomy" id="225327"/>
    <lineage>
        <taxon>Bacteria</taxon>
        <taxon>Bacillati</taxon>
        <taxon>Actinomycetota</taxon>
        <taxon>Actinomycetes</taxon>
        <taxon>Micrococcales</taxon>
        <taxon>Micrococcaceae</taxon>
        <taxon>Nesterenkonia</taxon>
    </lineage>
</organism>
<reference evidence="1 2" key="1">
    <citation type="submission" date="2020-07" db="EMBL/GenBank/DDBJ databases">
        <title>Sequencing the genomes of 1000 actinobacteria strains.</title>
        <authorList>
            <person name="Klenk H.-P."/>
        </authorList>
    </citation>
    <scope>NUCLEOTIDE SEQUENCE [LARGE SCALE GENOMIC DNA]</scope>
    <source>
        <strain evidence="1 2">DSM 15475</strain>
    </source>
</reference>
<dbReference type="SUPFAM" id="SSF51445">
    <property type="entry name" value="(Trans)glycosidases"/>
    <property type="match status" value="1"/>
</dbReference>
<dbReference type="AlphaFoldDB" id="A0A7Z0GKC2"/>
<dbReference type="InterPro" id="IPR017853">
    <property type="entry name" value="GH"/>
</dbReference>